<accession>A0A7J0BEQ7</accession>
<protein>
    <recommendedName>
        <fullName evidence="1">Cyclic nucleotide-binding domain-containing protein</fullName>
    </recommendedName>
</protein>
<dbReference type="PANTHER" id="PTHR24567">
    <property type="entry name" value="CRP FAMILY TRANSCRIPTIONAL REGULATORY PROTEIN"/>
    <property type="match status" value="1"/>
</dbReference>
<comment type="caution">
    <text evidence="2">The sequence shown here is derived from an EMBL/GenBank/DDBJ whole genome shotgun (WGS) entry which is preliminary data.</text>
</comment>
<gene>
    <name evidence="2" type="ORF">DSM101010T_05550</name>
</gene>
<evidence type="ECO:0000259" key="1">
    <source>
        <dbReference type="PROSITE" id="PS50042"/>
    </source>
</evidence>
<dbReference type="CDD" id="cd00038">
    <property type="entry name" value="CAP_ED"/>
    <property type="match status" value="1"/>
</dbReference>
<dbReference type="InterPro" id="IPR000595">
    <property type="entry name" value="cNMP-bd_dom"/>
</dbReference>
<dbReference type="SUPFAM" id="SSF51206">
    <property type="entry name" value="cAMP-binding domain-like"/>
    <property type="match status" value="1"/>
</dbReference>
<dbReference type="PROSITE" id="PS50042">
    <property type="entry name" value="CNMP_BINDING_3"/>
    <property type="match status" value="1"/>
</dbReference>
<dbReference type="SUPFAM" id="SSF48029">
    <property type="entry name" value="FliG"/>
    <property type="match status" value="1"/>
</dbReference>
<dbReference type="Gene3D" id="1.10.220.30">
    <property type="match status" value="1"/>
</dbReference>
<dbReference type="InterPro" id="IPR023087">
    <property type="entry name" value="Flg_Motor_Flig_C"/>
</dbReference>
<dbReference type="Gene3D" id="2.60.120.10">
    <property type="entry name" value="Jelly Rolls"/>
    <property type="match status" value="1"/>
</dbReference>
<dbReference type="EMBL" id="BLVO01000004">
    <property type="protein sequence ID" value="GFM32190.1"/>
    <property type="molecule type" value="Genomic_DNA"/>
</dbReference>
<reference evidence="2 3" key="1">
    <citation type="submission" date="2020-05" db="EMBL/GenBank/DDBJ databases">
        <title>Draft genome sequence of Desulfovibrio sp. strain HN2T.</title>
        <authorList>
            <person name="Ueno A."/>
            <person name="Tamazawa S."/>
            <person name="Tamamura S."/>
            <person name="Murakami T."/>
            <person name="Kiyama T."/>
            <person name="Inomata H."/>
            <person name="Amano Y."/>
            <person name="Miyakawa K."/>
            <person name="Tamaki H."/>
            <person name="Naganuma T."/>
            <person name="Kaneko K."/>
        </authorList>
    </citation>
    <scope>NUCLEOTIDE SEQUENCE [LARGE SCALE GENOMIC DNA]</scope>
    <source>
        <strain evidence="2 3">HN2</strain>
    </source>
</reference>
<dbReference type="SMART" id="SM00100">
    <property type="entry name" value="cNMP"/>
    <property type="match status" value="1"/>
</dbReference>
<dbReference type="Proteomes" id="UP000503840">
    <property type="component" value="Unassembled WGS sequence"/>
</dbReference>
<dbReference type="GO" id="GO:0005829">
    <property type="term" value="C:cytosol"/>
    <property type="evidence" value="ECO:0007669"/>
    <property type="project" value="TreeGrafter"/>
</dbReference>
<dbReference type="InterPro" id="IPR014710">
    <property type="entry name" value="RmlC-like_jellyroll"/>
</dbReference>
<dbReference type="Pfam" id="PF00027">
    <property type="entry name" value="cNMP_binding"/>
    <property type="match status" value="1"/>
</dbReference>
<organism evidence="2 3">
    <name type="scientific">Desulfovibrio subterraneus</name>
    <dbReference type="NCBI Taxonomy" id="2718620"/>
    <lineage>
        <taxon>Bacteria</taxon>
        <taxon>Pseudomonadati</taxon>
        <taxon>Thermodesulfobacteriota</taxon>
        <taxon>Desulfovibrionia</taxon>
        <taxon>Desulfovibrionales</taxon>
        <taxon>Desulfovibrionaceae</taxon>
        <taxon>Desulfovibrio</taxon>
    </lineage>
</organism>
<dbReference type="InterPro" id="IPR011002">
    <property type="entry name" value="FliG_a-hlx"/>
</dbReference>
<dbReference type="AlphaFoldDB" id="A0A7J0BEQ7"/>
<dbReference type="InterPro" id="IPR050397">
    <property type="entry name" value="Env_Response_Regulators"/>
</dbReference>
<keyword evidence="3" id="KW-1185">Reference proteome</keyword>
<dbReference type="Pfam" id="PF01706">
    <property type="entry name" value="FliG_C"/>
    <property type="match status" value="1"/>
</dbReference>
<feature type="domain" description="Cyclic nucleotide-binding" evidence="1">
    <location>
        <begin position="1"/>
        <end position="110"/>
    </location>
</feature>
<name>A0A7J0BEQ7_9BACT</name>
<dbReference type="RefSeq" id="WP_174403860.1">
    <property type="nucleotide sequence ID" value="NZ_BLVO01000004.1"/>
</dbReference>
<dbReference type="InterPro" id="IPR018490">
    <property type="entry name" value="cNMP-bd_dom_sf"/>
</dbReference>
<dbReference type="GO" id="GO:0003700">
    <property type="term" value="F:DNA-binding transcription factor activity"/>
    <property type="evidence" value="ECO:0007669"/>
    <property type="project" value="TreeGrafter"/>
</dbReference>
<proteinExistence type="predicted"/>
<sequence>MGDSTQEKTKSFNKGQMIFREGQLNPVAYMVKKGTVSIYRVVNNRKVIVGRMLPGQIFGESAVITGAPFHANAVADDFVDLLVIDQTTLKTLLLKCPGPMQRIVRYLMDRISVLERAVHEQPAPNSFLSICQILELTHKATRPPAPAAKGGDPANVPVPFSYVDFCRNVRNVLLVSQLEIDEVLERLQRLGVMTISEIKSATYRKDVLGNMNVSSEYVQDKHLTLKEPASFMTVARNLSMELPEKTPPCTSELDFIDMQGLAEMVKSTPEILYKKLAQHEIPQNLFFFPADAMREWAQVKGEDFFQRVKRKRLNIDELESVDDLVFVDNNTLRDVFQKIGFHKVLVLYAGAQEETRTKMLGCMSGKIAAMVKEESADRAVDDMELADVEAEAIALVRELKGDGKGAAKEERNADAKGAGK</sequence>
<evidence type="ECO:0000313" key="2">
    <source>
        <dbReference type="EMBL" id="GFM32190.1"/>
    </source>
</evidence>
<evidence type="ECO:0000313" key="3">
    <source>
        <dbReference type="Proteomes" id="UP000503840"/>
    </source>
</evidence>
<dbReference type="PANTHER" id="PTHR24567:SF74">
    <property type="entry name" value="HTH-TYPE TRANSCRIPTIONAL REGULATOR ARCR"/>
    <property type="match status" value="1"/>
</dbReference>